<evidence type="ECO:0000313" key="10">
    <source>
        <dbReference type="EMBL" id="MBB3776344.1"/>
    </source>
</evidence>
<reference evidence="10 13" key="2">
    <citation type="submission" date="2020-08" db="EMBL/GenBank/DDBJ databases">
        <title>Genomic Encyclopedia of Type Strains, Phase IV (KMG-IV): sequencing the most valuable type-strain genomes for metagenomic binning, comparative biology and taxonomic classification.</title>
        <authorList>
            <person name="Goeker M."/>
        </authorList>
    </citation>
    <scope>NUCLEOTIDE SEQUENCE [LARGE SCALE GENOMIC DNA]</scope>
    <source>
        <strain evidence="10 13">DSM 8510</strain>
    </source>
</reference>
<name>A0A6I4ULB4_9SPHN</name>
<organism evidence="11 12">
    <name type="scientific">Erythrobacter ramosus</name>
    <dbReference type="NCBI Taxonomy" id="35811"/>
    <lineage>
        <taxon>Bacteria</taxon>
        <taxon>Pseudomonadati</taxon>
        <taxon>Pseudomonadota</taxon>
        <taxon>Alphaproteobacteria</taxon>
        <taxon>Sphingomonadales</taxon>
        <taxon>Erythrobacteraceae</taxon>
        <taxon>Erythrobacter/Porphyrobacter group</taxon>
        <taxon>Erythrobacter</taxon>
    </lineage>
</organism>
<accession>A0A6I4ULB4</accession>
<dbReference type="EMBL" id="WTYB01000002">
    <property type="protein sequence ID" value="MXP38574.1"/>
    <property type="molecule type" value="Genomic_DNA"/>
</dbReference>
<feature type="binding site" evidence="8">
    <location>
        <position position="201"/>
    </location>
    <ligand>
        <name>Mg(2+)</name>
        <dbReference type="ChEBI" id="CHEBI:18420"/>
    </ligand>
</feature>
<dbReference type="RefSeq" id="WP_160760716.1">
    <property type="nucleotide sequence ID" value="NZ_BAAADZ010000010.1"/>
</dbReference>
<dbReference type="Proteomes" id="UP000548685">
    <property type="component" value="Unassembled WGS sequence"/>
</dbReference>
<comment type="catalytic activity">
    <reaction evidence="6 7">
        <text>N(6)-[(R)-lipoyl]-L-lysyl-[protein] + pyruvate + H(+) = N(6)-[(R)-S(8)-acetyldihydrolipoyl]-L-lysyl-[protein] + CO2</text>
        <dbReference type="Rhea" id="RHEA:19189"/>
        <dbReference type="Rhea" id="RHEA-COMP:10474"/>
        <dbReference type="Rhea" id="RHEA-COMP:10478"/>
        <dbReference type="ChEBI" id="CHEBI:15361"/>
        <dbReference type="ChEBI" id="CHEBI:15378"/>
        <dbReference type="ChEBI" id="CHEBI:16526"/>
        <dbReference type="ChEBI" id="CHEBI:83099"/>
        <dbReference type="ChEBI" id="CHEBI:83111"/>
        <dbReference type="EC" id="1.2.4.1"/>
    </reaction>
</comment>
<dbReference type="SUPFAM" id="SSF52922">
    <property type="entry name" value="TK C-terminal domain-like"/>
    <property type="match status" value="1"/>
</dbReference>
<comment type="caution">
    <text evidence="11">The sequence shown here is derived from an EMBL/GenBank/DDBJ whole genome shotgun (WGS) entry which is preliminary data.</text>
</comment>
<reference evidence="11 12" key="1">
    <citation type="submission" date="2019-12" db="EMBL/GenBank/DDBJ databases">
        <title>Genomic-based taxomic classification of the family Erythrobacteraceae.</title>
        <authorList>
            <person name="Xu L."/>
        </authorList>
    </citation>
    <scope>NUCLEOTIDE SEQUENCE [LARGE SCALE GENOMIC DNA]</scope>
    <source>
        <strain evidence="11 12">JCM 10282</strain>
    </source>
</reference>
<evidence type="ECO:0000256" key="4">
    <source>
        <dbReference type="ARBA" id="ARBA00007131"/>
    </source>
</evidence>
<evidence type="ECO:0000256" key="5">
    <source>
        <dbReference type="ARBA" id="ARBA00017172"/>
    </source>
</evidence>
<evidence type="ECO:0000256" key="7">
    <source>
        <dbReference type="PIRNR" id="PIRNR000156"/>
    </source>
</evidence>
<dbReference type="Gene3D" id="3.40.50.970">
    <property type="match status" value="2"/>
</dbReference>
<dbReference type="Gene3D" id="3.40.50.920">
    <property type="match status" value="1"/>
</dbReference>
<evidence type="ECO:0000256" key="3">
    <source>
        <dbReference type="ARBA" id="ARBA00003157"/>
    </source>
</evidence>
<evidence type="ECO:0000259" key="9">
    <source>
        <dbReference type="SMART" id="SM00861"/>
    </source>
</evidence>
<dbReference type="AlphaFoldDB" id="A0A6I4ULB4"/>
<keyword evidence="8" id="KW-0479">Metal-binding</keyword>
<keyword evidence="8" id="KW-0460">Magnesium</keyword>
<keyword evidence="7" id="KW-0786">Thiamine pyrophosphate</keyword>
<keyword evidence="13" id="KW-1185">Reference proteome</keyword>
<feature type="domain" description="Transketolase-like pyrimidine-binding" evidence="9">
    <location>
        <begin position="420"/>
        <end position="626"/>
    </location>
</feature>
<keyword evidence="7 10" id="KW-0560">Oxidoreductase</keyword>
<proteinExistence type="inferred from homology"/>
<dbReference type="Proteomes" id="UP000430021">
    <property type="component" value="Unassembled WGS sequence"/>
</dbReference>
<evidence type="ECO:0000256" key="8">
    <source>
        <dbReference type="PIRSR" id="PIRSR000156-1"/>
    </source>
</evidence>
<evidence type="ECO:0000313" key="11">
    <source>
        <dbReference type="EMBL" id="MXP38574.1"/>
    </source>
</evidence>
<dbReference type="InterPro" id="IPR005474">
    <property type="entry name" value="Transketolase_N"/>
</dbReference>
<dbReference type="InterPro" id="IPR009014">
    <property type="entry name" value="Transketo_C/PFOR_II"/>
</dbReference>
<dbReference type="PANTHER" id="PTHR43825">
    <property type="entry name" value="PYRUVATE DEHYDROGENASE E1 COMPONENT"/>
    <property type="match status" value="1"/>
</dbReference>
<evidence type="ECO:0000256" key="6">
    <source>
        <dbReference type="ARBA" id="ARBA00051231"/>
    </source>
</evidence>
<evidence type="ECO:0000313" key="12">
    <source>
        <dbReference type="Proteomes" id="UP000430021"/>
    </source>
</evidence>
<dbReference type="InterPro" id="IPR051157">
    <property type="entry name" value="PDH/Transketolase"/>
</dbReference>
<sequence>MNAPAPLIAAENPARAEQVALLTQIEQRLRWLSSWTVHNANNLREKRDGLKVGGHQASCASITAVMTALYFHALRPQDKVAVKPHAGPVLHSIHYLLDEQTREKLERFRGLGGVQSYPSRTKDTIPVDFSTGSVGLGVAVTAFSSLVQDYLVAHGKLAEADTGRMIALMGDAELDEGNIYECLIEGYKHDLRNCWWIVDYNRQSLDATTADRMFRRFDDIFETCGWRVVTLKHGRLQREAFKRPGGQALEDWIENCPNADFAVLTYLGGAAWRERLARDLGDANGVAELLATHDDAQLARLMTNLGGHCIETLIDAFDNVTDDRPTLFIAYTVKGYGLPLAGHKDNHSGMMNTTQIEGLRAELGIEPGQEWDKWAGLGDNLAARLEALVKDSPIARKVAEHRAPAIPVPARLPVPEGAVQSTQAAFGRVLFDLAKSDEALADRLVTTAPDVTQTTNLGAFVNQRGLFRRQELADVFQKARIPSAQKWTATTAGQHIELGIAENNFFLLLASLGLAAPHFGTRLLPVGTVYDPFIARGLDALNYGCYQDARFLLVGTPSGITLAGEGGAHQSINTPLIGMGQPGLESFEPAFADEVALLMRWAFAHMQADDGSSVYLRLTTRQIEQQARGNNAWEADALAGAYWLREPVPGSTAAIAYCGAVAPEALSAWEALKDDLPGLGLLAVTSPDRLHRAWSAARAARWNGSARQPSHIETLLGQLAPGAGLVTVLDGSPAALSWLGGVCGQRVSPLGTDRFGQTGDLPDLYRTYRLDAEAIIDAMAELFLN</sequence>
<comment type="function">
    <text evidence="3 7">Component of the pyruvate dehydrogenase (PDH) complex, that catalyzes the overall conversion of pyruvate to acetyl-CoA and CO(2).</text>
</comment>
<dbReference type="SMART" id="SM00861">
    <property type="entry name" value="Transket_pyr"/>
    <property type="match status" value="1"/>
</dbReference>
<dbReference type="InterPro" id="IPR004660">
    <property type="entry name" value="PDH_E1"/>
</dbReference>
<evidence type="ECO:0000313" key="13">
    <source>
        <dbReference type="Proteomes" id="UP000548685"/>
    </source>
</evidence>
<dbReference type="EC" id="1.2.4.1" evidence="7"/>
<dbReference type="PANTHER" id="PTHR43825:SF4">
    <property type="entry name" value="PYRUVATE DEHYDROGENASE E1 COMPONENT"/>
    <property type="match status" value="1"/>
</dbReference>
<dbReference type="SUPFAM" id="SSF52518">
    <property type="entry name" value="Thiamin diphosphate-binding fold (THDP-binding)"/>
    <property type="match status" value="2"/>
</dbReference>
<dbReference type="OrthoDB" id="9773339at2"/>
<comment type="cofactor">
    <cofactor evidence="2 7">
        <name>thiamine diphosphate</name>
        <dbReference type="ChEBI" id="CHEBI:58937"/>
    </cofactor>
</comment>
<evidence type="ECO:0000256" key="2">
    <source>
        <dbReference type="ARBA" id="ARBA00001964"/>
    </source>
</evidence>
<keyword evidence="7 10" id="KW-0670">Pyruvate</keyword>
<dbReference type="InterPro" id="IPR029061">
    <property type="entry name" value="THDP-binding"/>
</dbReference>
<dbReference type="EMBL" id="JACICE010000002">
    <property type="protein sequence ID" value="MBB3776344.1"/>
    <property type="molecule type" value="Genomic_DNA"/>
</dbReference>
<evidence type="ECO:0000256" key="1">
    <source>
        <dbReference type="ARBA" id="ARBA00001946"/>
    </source>
</evidence>
<dbReference type="InterPro" id="IPR005475">
    <property type="entry name" value="Transketolase-like_Pyr-bd"/>
</dbReference>
<dbReference type="GO" id="GO:0046872">
    <property type="term" value="F:metal ion binding"/>
    <property type="evidence" value="ECO:0007669"/>
    <property type="project" value="UniProtKB-KW"/>
</dbReference>
<gene>
    <name evidence="10" type="ORF">FHS52_002313</name>
    <name evidence="11" type="ORF">GRI59_08120</name>
</gene>
<dbReference type="Pfam" id="PF17831">
    <property type="entry name" value="PDH_E1_M"/>
    <property type="match status" value="1"/>
</dbReference>
<feature type="binding site" evidence="8">
    <location>
        <position position="171"/>
    </location>
    <ligand>
        <name>Mg(2+)</name>
        <dbReference type="ChEBI" id="CHEBI:18420"/>
    </ligand>
</feature>
<protein>
    <recommendedName>
        <fullName evidence="5 7">Pyruvate dehydrogenase E1 component</fullName>
        <ecNumber evidence="7">1.2.4.1</ecNumber>
    </recommendedName>
</protein>
<dbReference type="GO" id="GO:0004739">
    <property type="term" value="F:pyruvate dehydrogenase (acetyl-transferring) activity"/>
    <property type="evidence" value="ECO:0007669"/>
    <property type="project" value="UniProtKB-EC"/>
</dbReference>
<dbReference type="PIRSF" id="PIRSF000156">
    <property type="entry name" value="Pyruvate_dh_E1"/>
    <property type="match status" value="1"/>
</dbReference>
<feature type="binding site" evidence="8">
    <location>
        <position position="203"/>
    </location>
    <ligand>
        <name>Mg(2+)</name>
        <dbReference type="ChEBI" id="CHEBI:18420"/>
    </ligand>
</feature>
<dbReference type="Pfam" id="PF00456">
    <property type="entry name" value="Transketolase_N"/>
    <property type="match status" value="1"/>
</dbReference>
<dbReference type="InterPro" id="IPR041621">
    <property type="entry name" value="PDH_E1_M"/>
</dbReference>
<comment type="similarity">
    <text evidence="4">Belongs to the transketolase family.</text>
</comment>
<comment type="cofactor">
    <cofactor evidence="1 8">
        <name>Mg(2+)</name>
        <dbReference type="ChEBI" id="CHEBI:18420"/>
    </cofactor>
</comment>